<reference evidence="4" key="1">
    <citation type="submission" date="2023-08" db="EMBL/GenBank/DDBJ databases">
        <authorList>
            <person name="Audoor S."/>
            <person name="Bilcke G."/>
        </authorList>
    </citation>
    <scope>NUCLEOTIDE SEQUENCE</scope>
</reference>
<name>A0AAD2FUI3_9STRA</name>
<dbReference type="SUPFAM" id="SSF57850">
    <property type="entry name" value="RING/U-box"/>
    <property type="match status" value="1"/>
</dbReference>
<protein>
    <recommendedName>
        <fullName evidence="3">U-box domain-containing protein</fullName>
    </recommendedName>
</protein>
<dbReference type="Gene3D" id="3.30.40.10">
    <property type="entry name" value="Zinc/RING finger domain, C3HC4 (zinc finger)"/>
    <property type="match status" value="1"/>
</dbReference>
<dbReference type="AlphaFoldDB" id="A0AAD2FUI3"/>
<dbReference type="GO" id="GO:0016567">
    <property type="term" value="P:protein ubiquitination"/>
    <property type="evidence" value="ECO:0007669"/>
    <property type="project" value="InterPro"/>
</dbReference>
<dbReference type="SMART" id="SM00504">
    <property type="entry name" value="Ubox"/>
    <property type="match status" value="1"/>
</dbReference>
<sequence>MMSFSSLRLGNKSNRGGTTIARDNHLRAPKRWEILLDEHDQCMQEVEESLQVWLDRHRETIKESNQWKEANEKLTRELQDTRVELASTKRRMHVLQQQVIMSSTTPPSTRSSRNKHGNETRLPTALPHVLGNSETRDNYSSERNASNSPEGVARNRGQQLLHELASNNMEESSSPSYQVILRWQERQTDQWKSRCHRQLNQIDGLLAKIERQRNELNDEKEQCDLLIDAVYHLIQQEEEVKEDEDEIAVAAAAAGGGGGSDDNDDENNAVEDSTNIDASFVSADPDDCCFCPLTQQLFVDPVIDYEGNTYERKAILEWLEFNETSPLTRNHLTKDQLIPNRAVKHAIAAWDNKK</sequence>
<feature type="coiled-coil region" evidence="1">
    <location>
        <begin position="195"/>
        <end position="253"/>
    </location>
</feature>
<dbReference type="Proteomes" id="UP001295423">
    <property type="component" value="Unassembled WGS sequence"/>
</dbReference>
<dbReference type="PANTHER" id="PTHR46573">
    <property type="entry name" value="WD REPEAT, SAM AND U-BOX DOMAIN-CONTAINING PROTEIN 1"/>
    <property type="match status" value="1"/>
</dbReference>
<evidence type="ECO:0000256" key="2">
    <source>
        <dbReference type="SAM" id="MobiDB-lite"/>
    </source>
</evidence>
<proteinExistence type="predicted"/>
<dbReference type="InterPro" id="IPR003613">
    <property type="entry name" value="Ubox_domain"/>
</dbReference>
<dbReference type="CDD" id="cd16655">
    <property type="entry name" value="RING-Ubox_WDSUB1-like"/>
    <property type="match status" value="1"/>
</dbReference>
<feature type="region of interest" description="Disordered" evidence="2">
    <location>
        <begin position="1"/>
        <end position="22"/>
    </location>
</feature>
<evidence type="ECO:0000313" key="4">
    <source>
        <dbReference type="EMBL" id="CAJ1953503.1"/>
    </source>
</evidence>
<organism evidence="4 5">
    <name type="scientific">Cylindrotheca closterium</name>
    <dbReference type="NCBI Taxonomy" id="2856"/>
    <lineage>
        <taxon>Eukaryota</taxon>
        <taxon>Sar</taxon>
        <taxon>Stramenopiles</taxon>
        <taxon>Ochrophyta</taxon>
        <taxon>Bacillariophyta</taxon>
        <taxon>Bacillariophyceae</taxon>
        <taxon>Bacillariophycidae</taxon>
        <taxon>Bacillariales</taxon>
        <taxon>Bacillariaceae</taxon>
        <taxon>Cylindrotheca</taxon>
    </lineage>
</organism>
<feature type="domain" description="U-box" evidence="3">
    <location>
        <begin position="284"/>
        <end position="354"/>
    </location>
</feature>
<accession>A0AAD2FUI3</accession>
<dbReference type="Pfam" id="PF04564">
    <property type="entry name" value="U-box"/>
    <property type="match status" value="1"/>
</dbReference>
<feature type="compositionally biased region" description="Low complexity" evidence="2">
    <location>
        <begin position="102"/>
        <end position="111"/>
    </location>
</feature>
<feature type="region of interest" description="Disordered" evidence="2">
    <location>
        <begin position="96"/>
        <end position="153"/>
    </location>
</feature>
<comment type="caution">
    <text evidence="4">The sequence shown here is derived from an EMBL/GenBank/DDBJ whole genome shotgun (WGS) entry which is preliminary data.</text>
</comment>
<dbReference type="PROSITE" id="PS51698">
    <property type="entry name" value="U_BOX"/>
    <property type="match status" value="1"/>
</dbReference>
<keyword evidence="1" id="KW-0175">Coiled coil</keyword>
<evidence type="ECO:0000259" key="3">
    <source>
        <dbReference type="PROSITE" id="PS51698"/>
    </source>
</evidence>
<dbReference type="EMBL" id="CAKOGP040001825">
    <property type="protein sequence ID" value="CAJ1953503.1"/>
    <property type="molecule type" value="Genomic_DNA"/>
</dbReference>
<feature type="compositionally biased region" description="Polar residues" evidence="2">
    <location>
        <begin position="1"/>
        <end position="17"/>
    </location>
</feature>
<dbReference type="InterPro" id="IPR052085">
    <property type="entry name" value="WD-SAM-U-box"/>
</dbReference>
<dbReference type="PANTHER" id="PTHR46573:SF1">
    <property type="entry name" value="WD REPEAT, SAM AND U-BOX DOMAIN-CONTAINING PROTEIN 1"/>
    <property type="match status" value="1"/>
</dbReference>
<keyword evidence="5" id="KW-1185">Reference proteome</keyword>
<dbReference type="GO" id="GO:0004842">
    <property type="term" value="F:ubiquitin-protein transferase activity"/>
    <property type="evidence" value="ECO:0007669"/>
    <property type="project" value="InterPro"/>
</dbReference>
<dbReference type="InterPro" id="IPR013083">
    <property type="entry name" value="Znf_RING/FYVE/PHD"/>
</dbReference>
<evidence type="ECO:0000256" key="1">
    <source>
        <dbReference type="SAM" id="Coils"/>
    </source>
</evidence>
<gene>
    <name evidence="4" type="ORF">CYCCA115_LOCUS14103</name>
</gene>
<evidence type="ECO:0000313" key="5">
    <source>
        <dbReference type="Proteomes" id="UP001295423"/>
    </source>
</evidence>